<dbReference type="InterPro" id="IPR011004">
    <property type="entry name" value="Trimer_LpxA-like_sf"/>
</dbReference>
<dbReference type="InterPro" id="IPR018357">
    <property type="entry name" value="Hexapep_transf_CS"/>
</dbReference>
<keyword evidence="8" id="KW-0012">Acyltransferase</keyword>
<evidence type="ECO:0000256" key="3">
    <source>
        <dbReference type="ARBA" id="ARBA00013266"/>
    </source>
</evidence>
<evidence type="ECO:0000256" key="9">
    <source>
        <dbReference type="ARBA" id="ARBA00049486"/>
    </source>
</evidence>
<evidence type="ECO:0000256" key="4">
    <source>
        <dbReference type="ARBA" id="ARBA00018522"/>
    </source>
</evidence>
<dbReference type="Gene3D" id="1.10.3130.10">
    <property type="entry name" value="serine acetyltransferase, domain 1"/>
    <property type="match status" value="1"/>
</dbReference>
<feature type="domain" description="Serine acetyltransferase N-terminal" evidence="10">
    <location>
        <begin position="9"/>
        <end position="113"/>
    </location>
</feature>
<dbReference type="NCBIfam" id="NF041874">
    <property type="entry name" value="EPS_EpsC"/>
    <property type="match status" value="1"/>
</dbReference>
<evidence type="ECO:0000313" key="11">
    <source>
        <dbReference type="EMBL" id="AGC03868.1"/>
    </source>
</evidence>
<dbReference type="PANTHER" id="PTHR42811">
    <property type="entry name" value="SERINE ACETYLTRANSFERASE"/>
    <property type="match status" value="1"/>
</dbReference>
<gene>
    <name evidence="11" type="primary">cysE</name>
    <name evidence="11" type="ORF">BCHRO640_647</name>
</gene>
<dbReference type="InterPro" id="IPR053376">
    <property type="entry name" value="Serine_acetyltransferase"/>
</dbReference>
<dbReference type="PROSITE" id="PS00101">
    <property type="entry name" value="HEXAPEP_TRANSFERASES"/>
    <property type="match status" value="1"/>
</dbReference>
<dbReference type="InterPro" id="IPR001451">
    <property type="entry name" value="Hexapep"/>
</dbReference>
<proteinExistence type="inferred from homology"/>
<dbReference type="Gene3D" id="2.160.10.10">
    <property type="entry name" value="Hexapeptide repeat proteins"/>
    <property type="match status" value="1"/>
</dbReference>
<keyword evidence="12" id="KW-1185">Reference proteome</keyword>
<dbReference type="InterPro" id="IPR010493">
    <property type="entry name" value="Ser_AcTrfase_N"/>
</dbReference>
<dbReference type="EC" id="2.3.1.30" evidence="3"/>
<evidence type="ECO:0000313" key="12">
    <source>
        <dbReference type="Proteomes" id="UP000011067"/>
    </source>
</evidence>
<protein>
    <recommendedName>
        <fullName evidence="4">Serine acetyltransferase</fullName>
        <ecNumber evidence="3">2.3.1.30</ecNumber>
    </recommendedName>
</protein>
<dbReference type="Proteomes" id="UP000011067">
    <property type="component" value="Chromosome"/>
</dbReference>
<evidence type="ECO:0000256" key="5">
    <source>
        <dbReference type="ARBA" id="ARBA00022605"/>
    </source>
</evidence>
<evidence type="ECO:0000256" key="1">
    <source>
        <dbReference type="ARBA" id="ARBA00004876"/>
    </source>
</evidence>
<evidence type="ECO:0000256" key="8">
    <source>
        <dbReference type="ARBA" id="ARBA00023315"/>
    </source>
</evidence>
<dbReference type="RefSeq" id="WP_015344833.1">
    <property type="nucleotide sequence ID" value="NC_020075.1"/>
</dbReference>
<name>A0ABN4AZB6_9ENTR</name>
<keyword evidence="6" id="KW-0808">Transferase</keyword>
<comment type="pathway">
    <text evidence="1">Amino-acid biosynthesis; L-cysteine biosynthesis; L-cysteine from L-serine: step 1/2.</text>
</comment>
<evidence type="ECO:0000256" key="6">
    <source>
        <dbReference type="ARBA" id="ARBA00022679"/>
    </source>
</evidence>
<evidence type="ECO:0000259" key="10">
    <source>
        <dbReference type="SMART" id="SM00971"/>
    </source>
</evidence>
<dbReference type="NCBIfam" id="TIGR01172">
    <property type="entry name" value="cysE"/>
    <property type="match status" value="1"/>
</dbReference>
<evidence type="ECO:0000256" key="7">
    <source>
        <dbReference type="ARBA" id="ARBA00022737"/>
    </source>
</evidence>
<sequence>MTLNILEIVWSNIKIEARLLIDSEPILTSFIYTTLLMHTNFKDALIYILSKKLTNTDISTIAVIKILEDIFGSDDNIITSAAQDIYAIRLNDPSVTKYFTPFLYSKGFHALQAHRISHWLWKHNRKELAMYFYNHISTIFNVDIHPAASIGYGVMIDHATGVVIGETSVVENNVSIMQSVTLGGTGKISGDRHPKIRQKVMIGAGSIILGNIEVGYGAKIGAGSVVLHSVPPHATVAGKPARLIKKINK</sequence>
<dbReference type="EMBL" id="CP003903">
    <property type="protein sequence ID" value="AGC03868.1"/>
    <property type="molecule type" value="Genomic_DNA"/>
</dbReference>
<dbReference type="SMART" id="SM00971">
    <property type="entry name" value="SATase_N"/>
    <property type="match status" value="1"/>
</dbReference>
<dbReference type="InterPro" id="IPR042122">
    <property type="entry name" value="Ser_AcTrfase_N_sf"/>
</dbReference>
<dbReference type="CDD" id="cd03354">
    <property type="entry name" value="LbH_SAT"/>
    <property type="match status" value="1"/>
</dbReference>
<evidence type="ECO:0000256" key="2">
    <source>
        <dbReference type="ARBA" id="ARBA00007274"/>
    </source>
</evidence>
<comment type="catalytic activity">
    <reaction evidence="9">
        <text>L-serine + acetyl-CoA = O-acetyl-L-serine + CoA</text>
        <dbReference type="Rhea" id="RHEA:24560"/>
        <dbReference type="ChEBI" id="CHEBI:33384"/>
        <dbReference type="ChEBI" id="CHEBI:57287"/>
        <dbReference type="ChEBI" id="CHEBI:57288"/>
        <dbReference type="ChEBI" id="CHEBI:58340"/>
        <dbReference type="EC" id="2.3.1.30"/>
    </reaction>
</comment>
<dbReference type="Pfam" id="PF06426">
    <property type="entry name" value="SATase_N"/>
    <property type="match status" value="1"/>
</dbReference>
<accession>A0ABN4AZB6</accession>
<keyword evidence="5" id="KW-0028">Amino-acid biosynthesis</keyword>
<dbReference type="InterPro" id="IPR045304">
    <property type="entry name" value="LbH_SAT"/>
</dbReference>
<dbReference type="Pfam" id="PF00132">
    <property type="entry name" value="Hexapep"/>
    <property type="match status" value="1"/>
</dbReference>
<organism evidence="11 12">
    <name type="scientific">Candidatus Blochmanniella chromaiodes str. 640</name>
    <dbReference type="NCBI Taxonomy" id="1240471"/>
    <lineage>
        <taxon>Bacteria</taxon>
        <taxon>Pseudomonadati</taxon>
        <taxon>Pseudomonadota</taxon>
        <taxon>Gammaproteobacteria</taxon>
        <taxon>Enterobacterales</taxon>
        <taxon>Enterobacteriaceae</taxon>
        <taxon>ant endosymbionts</taxon>
        <taxon>Candidatus Blochmanniella</taxon>
    </lineage>
</organism>
<dbReference type="SUPFAM" id="SSF51161">
    <property type="entry name" value="Trimeric LpxA-like enzymes"/>
    <property type="match status" value="1"/>
</dbReference>
<comment type="similarity">
    <text evidence="2">Belongs to the transferase hexapeptide repeat family.</text>
</comment>
<keyword evidence="7" id="KW-0677">Repeat</keyword>
<dbReference type="InterPro" id="IPR005881">
    <property type="entry name" value="Ser_O-AcTrfase"/>
</dbReference>
<reference evidence="11 12" key="1">
    <citation type="journal article" date="2013" name="Genome Biol. Evol.">
        <title>Sequence context of indel mutations and their effect on protein evolution in a bacterial endosymbiont.</title>
        <authorList>
            <person name="Williams L.E."/>
            <person name="Wernegreen J.J."/>
        </authorList>
    </citation>
    <scope>NUCLEOTIDE SEQUENCE [LARGE SCALE GENOMIC DNA]</scope>
    <source>
        <strain evidence="11 12">640</strain>
    </source>
</reference>